<dbReference type="OrthoDB" id="8099442at2"/>
<keyword evidence="3" id="KW-1185">Reference proteome</keyword>
<feature type="region of interest" description="Disordered" evidence="1">
    <location>
        <begin position="1"/>
        <end position="26"/>
    </location>
</feature>
<name>A0A271LHK1_9HYPH</name>
<feature type="compositionally biased region" description="Basic residues" evidence="1">
    <location>
        <begin position="132"/>
        <end position="142"/>
    </location>
</feature>
<protein>
    <submittedName>
        <fullName evidence="2">Uncharacterized protein</fullName>
    </submittedName>
</protein>
<comment type="caution">
    <text evidence="2">The sequence shown here is derived from an EMBL/GenBank/DDBJ whole genome shotgun (WGS) entry which is preliminary data.</text>
</comment>
<dbReference type="AlphaFoldDB" id="A0A271LHK1"/>
<dbReference type="Proteomes" id="UP000216442">
    <property type="component" value="Unassembled WGS sequence"/>
</dbReference>
<reference evidence="2 3" key="1">
    <citation type="submission" date="2017-08" db="EMBL/GenBank/DDBJ databases">
        <title>Mesorhizobium wenxinae sp. nov., a novel rhizobial species isolated from root nodules of chickpea (Cicer arietinum L.).</title>
        <authorList>
            <person name="Zhang J."/>
        </authorList>
    </citation>
    <scope>NUCLEOTIDE SEQUENCE [LARGE SCALE GENOMIC DNA]</scope>
    <source>
        <strain evidence="2 3">SDW018</strain>
    </source>
</reference>
<dbReference type="RefSeq" id="WP_095494205.1">
    <property type="nucleotide sequence ID" value="NZ_NPKJ01000057.1"/>
</dbReference>
<feature type="region of interest" description="Disordered" evidence="1">
    <location>
        <begin position="120"/>
        <end position="155"/>
    </location>
</feature>
<proteinExistence type="predicted"/>
<evidence type="ECO:0000313" key="2">
    <source>
        <dbReference type="EMBL" id="PAQ07622.1"/>
    </source>
</evidence>
<dbReference type="EMBL" id="NPKJ01000057">
    <property type="protein sequence ID" value="PAQ07622.1"/>
    <property type="molecule type" value="Genomic_DNA"/>
</dbReference>
<feature type="compositionally biased region" description="Basic residues" evidence="1">
    <location>
        <begin position="1"/>
        <end position="12"/>
    </location>
</feature>
<gene>
    <name evidence="2" type="ORF">CIT26_20020</name>
</gene>
<accession>A0A271LHK1</accession>
<sequence length="155" mass="17214">MRGKRPTVRKIKPLVSGETQSPKPEPAEIAGAERLRALAPEKIQDTAPILVERLWGILKDIREALEPHFEGKKVANGALVGKVEHPARRAEAELQSMAVFVEPNSQERLDRTSGALTAWKPLEGFPGSLQTRRPRGLARRQRAGSLPRRPAPERK</sequence>
<organism evidence="2 3">
    <name type="scientific">Mesorhizobium temperatum</name>
    <dbReference type="NCBI Taxonomy" id="241416"/>
    <lineage>
        <taxon>Bacteria</taxon>
        <taxon>Pseudomonadati</taxon>
        <taxon>Pseudomonadota</taxon>
        <taxon>Alphaproteobacteria</taxon>
        <taxon>Hyphomicrobiales</taxon>
        <taxon>Phyllobacteriaceae</taxon>
        <taxon>Mesorhizobium</taxon>
    </lineage>
</organism>
<evidence type="ECO:0000313" key="3">
    <source>
        <dbReference type="Proteomes" id="UP000216442"/>
    </source>
</evidence>
<evidence type="ECO:0000256" key="1">
    <source>
        <dbReference type="SAM" id="MobiDB-lite"/>
    </source>
</evidence>